<protein>
    <submittedName>
        <fullName evidence="2">Uncharacterized protein</fullName>
    </submittedName>
</protein>
<feature type="chain" id="PRO_5015845520" evidence="1">
    <location>
        <begin position="21"/>
        <end position="188"/>
    </location>
</feature>
<feature type="signal peptide" evidence="1">
    <location>
        <begin position="1"/>
        <end position="20"/>
    </location>
</feature>
<dbReference type="EMBL" id="QFNK01000246">
    <property type="protein sequence ID" value="PZO82706.1"/>
    <property type="molecule type" value="Genomic_DNA"/>
</dbReference>
<evidence type="ECO:0000313" key="2">
    <source>
        <dbReference type="EMBL" id="PZO82706.1"/>
    </source>
</evidence>
<evidence type="ECO:0000256" key="1">
    <source>
        <dbReference type="SAM" id="SignalP"/>
    </source>
</evidence>
<proteinExistence type="predicted"/>
<gene>
    <name evidence="2" type="ORF">DI626_09820</name>
</gene>
<dbReference type="AlphaFoldDB" id="A0A2W4ZMA9"/>
<keyword evidence="1" id="KW-0732">Signal</keyword>
<name>A0A2W4ZMA9_9BACT</name>
<comment type="caution">
    <text evidence="2">The sequence shown here is derived from an EMBL/GenBank/DDBJ whole genome shotgun (WGS) entry which is preliminary data.</text>
</comment>
<dbReference type="Proteomes" id="UP000249557">
    <property type="component" value="Unassembled WGS sequence"/>
</dbReference>
<organism evidence="2 3">
    <name type="scientific">Micavibrio aeruginosavorus</name>
    <dbReference type="NCBI Taxonomy" id="349221"/>
    <lineage>
        <taxon>Bacteria</taxon>
        <taxon>Pseudomonadati</taxon>
        <taxon>Bdellovibrionota</taxon>
        <taxon>Bdellovibrionia</taxon>
        <taxon>Bdellovibrionales</taxon>
        <taxon>Pseudobdellovibrionaceae</taxon>
        <taxon>Micavibrio</taxon>
    </lineage>
</organism>
<evidence type="ECO:0000313" key="3">
    <source>
        <dbReference type="Proteomes" id="UP000249557"/>
    </source>
</evidence>
<sequence>MLVKIISFLLSFCMAVSAWAFEFNQSQDSCIKKYMKLTSSEKAAVYINEACARLYAERPKEQISRISAFKNTYVTYQAIEDEDLTKKIYAKCFSKESKTAIAIENYLNGKNTKEEINCTPITAYFNDADSENEFIKETKQLIKNPDFLNWEKSKNWAQCILKNMPEVKVDVAAHQIANVCENENHVRN</sequence>
<accession>A0A2W4ZMA9</accession>
<reference evidence="2 3" key="1">
    <citation type="submission" date="2017-08" db="EMBL/GenBank/DDBJ databases">
        <title>Infants hospitalized years apart are colonized by the same room-sourced microbial strains.</title>
        <authorList>
            <person name="Brooks B."/>
            <person name="Olm M.R."/>
            <person name="Firek B.A."/>
            <person name="Baker R."/>
            <person name="Thomas B.C."/>
            <person name="Morowitz M.J."/>
            <person name="Banfield J.F."/>
        </authorList>
    </citation>
    <scope>NUCLEOTIDE SEQUENCE [LARGE SCALE GENOMIC DNA]</scope>
    <source>
        <strain evidence="2">S2_018_000_R2_104</strain>
    </source>
</reference>